<dbReference type="Pfam" id="PF00359">
    <property type="entry name" value="PTS_EIIA_2"/>
    <property type="match status" value="1"/>
</dbReference>
<gene>
    <name evidence="9" type="ORF">RWE15_05280</name>
</gene>
<dbReference type="Proteomes" id="UP001281447">
    <property type="component" value="Unassembled WGS sequence"/>
</dbReference>
<dbReference type="RefSeq" id="WP_390357289.1">
    <property type="nucleotide sequence ID" value="NZ_JBHUIZ010000015.1"/>
</dbReference>
<proteinExistence type="predicted"/>
<dbReference type="InterPro" id="IPR011608">
    <property type="entry name" value="PRD"/>
</dbReference>
<dbReference type="SUPFAM" id="SSF55804">
    <property type="entry name" value="Phoshotransferase/anion transport protein"/>
    <property type="match status" value="1"/>
</dbReference>
<comment type="caution">
    <text evidence="9">The sequence shown here is derived from an EMBL/GenBank/DDBJ whole genome shotgun (WGS) entry which is preliminary data.</text>
</comment>
<keyword evidence="10" id="KW-1185">Reference proteome</keyword>
<feature type="domain" description="PRD" evidence="8">
    <location>
        <begin position="187"/>
        <end position="292"/>
    </location>
</feature>
<reference evidence="9 10" key="1">
    <citation type="submission" date="2023-10" db="EMBL/GenBank/DDBJ databases">
        <title>Virgibacillus halophilus 5B73C genome.</title>
        <authorList>
            <person name="Miliotis G."/>
            <person name="Sengupta P."/>
            <person name="Hameed A."/>
            <person name="Chuvochina M."/>
            <person name="Mcdonagh F."/>
            <person name="Simpson A.C."/>
            <person name="Singh N.K."/>
            <person name="Rekha P.D."/>
            <person name="Raman K."/>
            <person name="Hugenholtz P."/>
            <person name="Venkateswaran K."/>
        </authorList>
    </citation>
    <scope>NUCLEOTIDE SEQUENCE [LARGE SCALE GENOMIC DNA]</scope>
    <source>
        <strain evidence="9 10">5B73C</strain>
    </source>
</reference>
<keyword evidence="2" id="KW-0677">Repeat</keyword>
<evidence type="ECO:0000313" key="9">
    <source>
        <dbReference type="EMBL" id="MDY0393991.1"/>
    </source>
</evidence>
<dbReference type="PROSITE" id="PS51099">
    <property type="entry name" value="PTS_EIIB_TYPE_2"/>
    <property type="match status" value="1"/>
</dbReference>
<dbReference type="InterPro" id="IPR036634">
    <property type="entry name" value="PRD_sf"/>
</dbReference>
<evidence type="ECO:0000256" key="3">
    <source>
        <dbReference type="ARBA" id="ARBA00023015"/>
    </source>
</evidence>
<evidence type="ECO:0000259" key="8">
    <source>
        <dbReference type="PROSITE" id="PS51372"/>
    </source>
</evidence>
<dbReference type="Pfam" id="PF05043">
    <property type="entry name" value="Mga"/>
    <property type="match status" value="1"/>
</dbReference>
<dbReference type="EMBL" id="JAWDIP010000003">
    <property type="protein sequence ID" value="MDY0393991.1"/>
    <property type="molecule type" value="Genomic_DNA"/>
</dbReference>
<feature type="domain" description="PTS EIIA type-2" evidence="6">
    <location>
        <begin position="504"/>
        <end position="643"/>
    </location>
</feature>
<dbReference type="Gene3D" id="1.10.1790.10">
    <property type="entry name" value="PRD domain"/>
    <property type="match status" value="2"/>
</dbReference>
<dbReference type="PANTHER" id="PTHR30185:SF13">
    <property type="entry name" value="LICABCH OPERON REGULATOR-RELATED"/>
    <property type="match status" value="1"/>
</dbReference>
<dbReference type="InterPro" id="IPR036388">
    <property type="entry name" value="WH-like_DNA-bd_sf"/>
</dbReference>
<keyword evidence="5" id="KW-0804">Transcription</keyword>
<dbReference type="InterPro" id="IPR007737">
    <property type="entry name" value="Mga_HTH"/>
</dbReference>
<organism evidence="9 10">
    <name type="scientific">Tigheibacillus halophilus</name>
    <dbReference type="NCBI Taxonomy" id="361280"/>
    <lineage>
        <taxon>Bacteria</taxon>
        <taxon>Bacillati</taxon>
        <taxon>Bacillota</taxon>
        <taxon>Bacilli</taxon>
        <taxon>Bacillales</taxon>
        <taxon>Bacillaceae</taxon>
        <taxon>Tigheibacillus</taxon>
    </lineage>
</organism>
<dbReference type="PANTHER" id="PTHR30185">
    <property type="entry name" value="CRYPTIC BETA-GLUCOSIDE BGL OPERON ANTITERMINATOR"/>
    <property type="match status" value="1"/>
</dbReference>
<keyword evidence="1" id="KW-0808">Transferase</keyword>
<evidence type="ECO:0000259" key="7">
    <source>
        <dbReference type="PROSITE" id="PS51099"/>
    </source>
</evidence>
<dbReference type="Pfam" id="PF00874">
    <property type="entry name" value="PRD"/>
    <property type="match status" value="2"/>
</dbReference>
<dbReference type="InterPro" id="IPR050661">
    <property type="entry name" value="BglG_antiterminators"/>
</dbReference>
<accession>A0ABU5C3W3</accession>
<dbReference type="Gene3D" id="3.40.50.2300">
    <property type="match status" value="1"/>
</dbReference>
<dbReference type="InterPro" id="IPR013011">
    <property type="entry name" value="PTS_EIIB_2"/>
</dbReference>
<dbReference type="InterPro" id="IPR036095">
    <property type="entry name" value="PTS_EIIB-like_sf"/>
</dbReference>
<dbReference type="Gene3D" id="1.10.10.10">
    <property type="entry name" value="Winged helix-like DNA-binding domain superfamily/Winged helix DNA-binding domain"/>
    <property type="match status" value="2"/>
</dbReference>
<evidence type="ECO:0000256" key="5">
    <source>
        <dbReference type="ARBA" id="ARBA00023163"/>
    </source>
</evidence>
<dbReference type="PROSITE" id="PS51372">
    <property type="entry name" value="PRD_2"/>
    <property type="match status" value="2"/>
</dbReference>
<feature type="domain" description="PTS EIIB type-2" evidence="7">
    <location>
        <begin position="412"/>
        <end position="503"/>
    </location>
</feature>
<dbReference type="Gene3D" id="3.40.930.10">
    <property type="entry name" value="Mannitol-specific EII, Chain A"/>
    <property type="match status" value="1"/>
</dbReference>
<dbReference type="CDD" id="cd05568">
    <property type="entry name" value="PTS_IIB_bgl_like"/>
    <property type="match status" value="1"/>
</dbReference>
<name>A0ABU5C3W3_9BACI</name>
<evidence type="ECO:0000313" key="10">
    <source>
        <dbReference type="Proteomes" id="UP001281447"/>
    </source>
</evidence>
<dbReference type="InterPro" id="IPR036390">
    <property type="entry name" value="WH_DNA-bd_sf"/>
</dbReference>
<evidence type="ECO:0000256" key="2">
    <source>
        <dbReference type="ARBA" id="ARBA00022737"/>
    </source>
</evidence>
<dbReference type="InterPro" id="IPR013196">
    <property type="entry name" value="HTH_11"/>
</dbReference>
<evidence type="ECO:0000256" key="4">
    <source>
        <dbReference type="ARBA" id="ARBA00023159"/>
    </source>
</evidence>
<protein>
    <submittedName>
        <fullName evidence="9">BglG family transcription antiterminator</fullName>
    </submittedName>
</protein>
<keyword evidence="3" id="KW-0805">Transcription regulation</keyword>
<dbReference type="CDD" id="cd00211">
    <property type="entry name" value="PTS_IIA_fru"/>
    <property type="match status" value="1"/>
</dbReference>
<evidence type="ECO:0000256" key="1">
    <source>
        <dbReference type="ARBA" id="ARBA00022679"/>
    </source>
</evidence>
<dbReference type="InterPro" id="IPR016152">
    <property type="entry name" value="PTrfase/Anion_transptr"/>
</dbReference>
<keyword evidence="4" id="KW-0010">Activator</keyword>
<dbReference type="Pfam" id="PF08279">
    <property type="entry name" value="HTH_11"/>
    <property type="match status" value="1"/>
</dbReference>
<dbReference type="SUPFAM" id="SSF46785">
    <property type="entry name" value="Winged helix' DNA-binding domain"/>
    <property type="match status" value="1"/>
</dbReference>
<feature type="domain" description="PRD" evidence="8">
    <location>
        <begin position="301"/>
        <end position="408"/>
    </location>
</feature>
<dbReference type="SUPFAM" id="SSF52794">
    <property type="entry name" value="PTS system IIB component-like"/>
    <property type="match status" value="1"/>
</dbReference>
<dbReference type="PROSITE" id="PS51094">
    <property type="entry name" value="PTS_EIIA_TYPE_2"/>
    <property type="match status" value="1"/>
</dbReference>
<dbReference type="SUPFAM" id="SSF63520">
    <property type="entry name" value="PTS-regulatory domain, PRD"/>
    <property type="match status" value="2"/>
</dbReference>
<sequence>MLNTRLQTILRLLMGAEQPLTGDYLANQTEVTARTTRQDIKNLAALLDGHGAVIQSIMGKGYILEITEQDKFRTYLQSCIGEEDTGDEKIPASPEERVAYMMKRLLLSDSFIKLDDVADEMYISRSTVQNDLKQVKQILSDYDIQLQTRPNHGLKVAGSEMKLRFCIAEHVFDRDTSPGNHVANLPLLPQKELKIIQAIILRQIKENHITLSDIAVHNLLIHIAIACKRIRSGYHVSLVKTDIQEVAGQIEYGVAERIVSEVEGMLDVQFPQTETAYVAIHLMGTKMLRQNGDSEKVVAHIIDEELLQLIHIALKKINEEMHMDLLDDDELTIGLGLHLKPARNRYKYGMNVRNPMLSEIKRNYPLAFEAGVIFGLAFEDVTGIKIDENEVGYLALHIGAAIERKKMKSGPKRCLIVCASGRGTSQLIYYKLKNHFGKNLDVAGTTEYYNLNHHDLHSFDFVVSSIPIAESLPVPVIEVNAIVDDQDLKKIESQILGTSGRMENYFKADVMFLQMNFTTKDAVLEFMYNKLLKEGLVEPTLLDAIKERENIAPTAFGNLVAIPHPVTPQSNETFLSVCTLKKPIMWQDKPVQFICLLCVKKDSQEDLQAMYDLLGKVIESSTVVQKLINAKTYTAFMNILLTDT</sequence>
<evidence type="ECO:0000259" key="6">
    <source>
        <dbReference type="PROSITE" id="PS51094"/>
    </source>
</evidence>
<dbReference type="InterPro" id="IPR002178">
    <property type="entry name" value="PTS_EIIA_type-2_dom"/>
</dbReference>